<evidence type="ECO:0000313" key="2">
    <source>
        <dbReference type="EMBL" id="ARQ98046.1"/>
    </source>
</evidence>
<reference evidence="3" key="2">
    <citation type="journal article" date="2017" name="Genome Biol. Evol.">
        <title>Comparative genomic analysis identifies a Campylobacter clade deficient in selenium metabolism.</title>
        <authorList>
            <person name="Miller W.G."/>
            <person name="Yee E."/>
            <person name="Lopes B.S."/>
            <person name="Chapman M.H."/>
            <person name="Huynh S."/>
            <person name="Bono J.L."/>
            <person name="Parker C.T."/>
            <person name="Strachan N.J.C."/>
            <person name="Forbes K.J."/>
        </authorList>
    </citation>
    <scope>NUCLEOTIDE SEQUENCE [LARGE SCALE GENOMIC DNA]</scope>
    <source>
        <strain evidence="3">NCTC 13004</strain>
    </source>
</reference>
<dbReference type="Proteomes" id="UP000202031">
    <property type="component" value="Chromosome"/>
</dbReference>
<dbReference type="EMBL" id="CP015578">
    <property type="protein sequence ID" value="ARQ98046.1"/>
    <property type="molecule type" value="Genomic_DNA"/>
</dbReference>
<dbReference type="PROSITE" id="PS51257">
    <property type="entry name" value="PROKAR_LIPOPROTEIN"/>
    <property type="match status" value="1"/>
</dbReference>
<accession>A0A1X9SP77</accession>
<protein>
    <recommendedName>
        <fullName evidence="4">Lipoprotein</fullName>
    </recommendedName>
</protein>
<feature type="chain" id="PRO_5012462936" description="Lipoprotein" evidence="1">
    <location>
        <begin position="24"/>
        <end position="180"/>
    </location>
</feature>
<sequence length="180" mass="20131">MKNIFFCLIISLVFLGCSSPVFTSYLSTSNPIFITENIKGKSFSISSQNFSENFKNNLSSALIQNGYKKATKNPDIAIKITLNYLRQNSDIKNNNFMEFGFGSGGFRHVGFGSGFGGGYENEYFYDAQASLLIALKDSNNYQTNLNLQSQKSSFEYSQTQAIDSFELKIISKIIEILNGF</sequence>
<evidence type="ECO:0000313" key="3">
    <source>
        <dbReference type="Proteomes" id="UP000202031"/>
    </source>
</evidence>
<keyword evidence="1" id="KW-0732">Signal</keyword>
<dbReference type="GeneID" id="46921791"/>
<gene>
    <name evidence="2" type="ORF">CLAN_1323</name>
</gene>
<evidence type="ECO:0000256" key="1">
    <source>
        <dbReference type="SAM" id="SignalP"/>
    </source>
</evidence>
<name>A0A1X9SP77_9BACT</name>
<reference evidence="3" key="1">
    <citation type="journal article" date="2017" name="Genome Biol. Evol.">
        <title>Comparative Genomic Analysis Identifies a Campylobacter Clade Deficient in Selenium Metabolism.</title>
        <authorList>
            <person name="Miller W.G."/>
            <person name="Yee E."/>
            <person name="Lopes B.S."/>
            <person name="Chapman M.H."/>
            <person name="Huynh S."/>
            <person name="Bono J.L."/>
            <person name="Parker C.T."/>
            <person name="Strachan N.J.C."/>
            <person name="Forbes K.J."/>
        </authorList>
    </citation>
    <scope>NUCLEOTIDE SEQUENCE [LARGE SCALE GENOMIC DNA]</scope>
    <source>
        <strain evidence="3">NCTC 13004</strain>
    </source>
</reference>
<organism evidence="2 3">
    <name type="scientific">Campylobacter lanienae NCTC 13004</name>
    <dbReference type="NCBI Taxonomy" id="1031753"/>
    <lineage>
        <taxon>Bacteria</taxon>
        <taxon>Pseudomonadati</taxon>
        <taxon>Campylobacterota</taxon>
        <taxon>Epsilonproteobacteria</taxon>
        <taxon>Campylobacterales</taxon>
        <taxon>Campylobacteraceae</taxon>
        <taxon>Campylobacter</taxon>
    </lineage>
</organism>
<dbReference type="RefSeq" id="WP_100590883.1">
    <property type="nucleotide sequence ID" value="NZ_CP015578.1"/>
</dbReference>
<dbReference type="KEGG" id="clx:CLAN_1323"/>
<proteinExistence type="predicted"/>
<dbReference type="Gene3D" id="3.30.160.670">
    <property type="match status" value="1"/>
</dbReference>
<dbReference type="AlphaFoldDB" id="A0A1X9SP77"/>
<feature type="signal peptide" evidence="1">
    <location>
        <begin position="1"/>
        <end position="23"/>
    </location>
</feature>
<evidence type="ECO:0008006" key="4">
    <source>
        <dbReference type="Google" id="ProtNLM"/>
    </source>
</evidence>